<protein>
    <submittedName>
        <fullName evidence="1">Uncharacterized protein</fullName>
    </submittedName>
</protein>
<proteinExistence type="predicted"/>
<name>A0A6C0BN97_9ZZZZ</name>
<reference evidence="1" key="1">
    <citation type="journal article" date="2020" name="Nature">
        <title>Giant virus diversity and host interactions through global metagenomics.</title>
        <authorList>
            <person name="Schulz F."/>
            <person name="Roux S."/>
            <person name="Paez-Espino D."/>
            <person name="Jungbluth S."/>
            <person name="Walsh D.A."/>
            <person name="Denef V.J."/>
            <person name="McMahon K.D."/>
            <person name="Konstantinidis K.T."/>
            <person name="Eloe-Fadrosh E.A."/>
            <person name="Kyrpides N.C."/>
            <person name="Woyke T."/>
        </authorList>
    </citation>
    <scope>NUCLEOTIDE SEQUENCE</scope>
    <source>
        <strain evidence="1">GVMAG-M-3300018080-19</strain>
    </source>
</reference>
<organism evidence="1">
    <name type="scientific">viral metagenome</name>
    <dbReference type="NCBI Taxonomy" id="1070528"/>
    <lineage>
        <taxon>unclassified sequences</taxon>
        <taxon>metagenomes</taxon>
        <taxon>organismal metagenomes</taxon>
    </lineage>
</organism>
<dbReference type="AlphaFoldDB" id="A0A6C0BN97"/>
<accession>A0A6C0BN97</accession>
<evidence type="ECO:0000313" key="1">
    <source>
        <dbReference type="EMBL" id="QHS93887.1"/>
    </source>
</evidence>
<dbReference type="EMBL" id="MN739211">
    <property type="protein sequence ID" value="QHS93887.1"/>
    <property type="molecule type" value="Genomic_DNA"/>
</dbReference>
<sequence length="132" mass="15703">MILDLPDILQEVLLYVDLCDARQLLLLCKGQDVNLRSIYRRLTWIWIKPYYPKYIPIYNLPFSIRRDIYERKDHGAHFKGPAKVWWNVSFEEEDFIMGATLFNETTGSIYRFYVKQPQKSLVYWSDSGASQA</sequence>